<dbReference type="InterPro" id="IPR036390">
    <property type="entry name" value="WH_DNA-bd_sf"/>
</dbReference>
<evidence type="ECO:0000313" key="3">
    <source>
        <dbReference type="Proteomes" id="UP000231019"/>
    </source>
</evidence>
<dbReference type="EMBL" id="PFFQ01000012">
    <property type="protein sequence ID" value="PIW18689.1"/>
    <property type="molecule type" value="Genomic_DNA"/>
</dbReference>
<dbReference type="AlphaFoldDB" id="A0A2M7G9A9"/>
<reference evidence="2 3" key="1">
    <citation type="submission" date="2017-09" db="EMBL/GenBank/DDBJ databases">
        <title>Depth-based differentiation of microbial function through sediment-hosted aquifers and enrichment of novel symbionts in the deep terrestrial subsurface.</title>
        <authorList>
            <person name="Probst A.J."/>
            <person name="Ladd B."/>
            <person name="Jarett J.K."/>
            <person name="Geller-Mcgrath D.E."/>
            <person name="Sieber C.M."/>
            <person name="Emerson J.B."/>
            <person name="Anantharaman K."/>
            <person name="Thomas B.C."/>
            <person name="Malmstrom R."/>
            <person name="Stieglmeier M."/>
            <person name="Klingl A."/>
            <person name="Woyke T."/>
            <person name="Ryan C.M."/>
            <person name="Banfield J.F."/>
        </authorList>
    </citation>
    <scope>NUCLEOTIDE SEQUENCE [LARGE SCALE GENOMIC DNA]</scope>
    <source>
        <strain evidence="2">CG17_big_fil_post_rev_8_21_14_2_50_48_46</strain>
    </source>
</reference>
<sequence>MGVSPVLNKKKKAERQIYTLPEAQKGPNRALELDRLIHERIRLGIVSALAVNESLGFNELKLILETSDGNLSVHARKLEEAGYLTCEKFFEGRMPKTEYRLTETGRKALERYLNHMEALIQTMRNQGETEE</sequence>
<protein>
    <submittedName>
        <fullName evidence="2">Transcriptional regulator</fullName>
    </submittedName>
</protein>
<dbReference type="InterPro" id="IPR027395">
    <property type="entry name" value="WH_DNA-bd_dom"/>
</dbReference>
<name>A0A2M7G9A9_9BACT</name>
<feature type="domain" description="Winged helix DNA-binding" evidence="1">
    <location>
        <begin position="41"/>
        <end position="120"/>
    </location>
</feature>
<organism evidence="2 3">
    <name type="scientific">bacterium (Candidatus Blackallbacteria) CG17_big_fil_post_rev_8_21_14_2_50_48_46</name>
    <dbReference type="NCBI Taxonomy" id="2014261"/>
    <lineage>
        <taxon>Bacteria</taxon>
        <taxon>Candidatus Blackallbacteria</taxon>
    </lineage>
</organism>
<accession>A0A2M7G9A9</accession>
<evidence type="ECO:0000259" key="1">
    <source>
        <dbReference type="Pfam" id="PF13601"/>
    </source>
</evidence>
<dbReference type="PANTHER" id="PTHR37318:SF1">
    <property type="entry name" value="BSL7504 PROTEIN"/>
    <property type="match status" value="1"/>
</dbReference>
<comment type="caution">
    <text evidence="2">The sequence shown here is derived from an EMBL/GenBank/DDBJ whole genome shotgun (WGS) entry which is preliminary data.</text>
</comment>
<dbReference type="Pfam" id="PF13601">
    <property type="entry name" value="HTH_34"/>
    <property type="match status" value="1"/>
</dbReference>
<dbReference type="InterPro" id="IPR036388">
    <property type="entry name" value="WH-like_DNA-bd_sf"/>
</dbReference>
<dbReference type="SUPFAM" id="SSF46785">
    <property type="entry name" value="Winged helix' DNA-binding domain"/>
    <property type="match status" value="1"/>
</dbReference>
<dbReference type="PANTHER" id="PTHR37318">
    <property type="entry name" value="BSL7504 PROTEIN"/>
    <property type="match status" value="1"/>
</dbReference>
<dbReference type="Gene3D" id="1.10.10.10">
    <property type="entry name" value="Winged helix-like DNA-binding domain superfamily/Winged helix DNA-binding domain"/>
    <property type="match status" value="1"/>
</dbReference>
<dbReference type="CDD" id="cd00090">
    <property type="entry name" value="HTH_ARSR"/>
    <property type="match status" value="1"/>
</dbReference>
<gene>
    <name evidence="2" type="ORF">COW36_05180</name>
</gene>
<proteinExistence type="predicted"/>
<evidence type="ECO:0000313" key="2">
    <source>
        <dbReference type="EMBL" id="PIW18689.1"/>
    </source>
</evidence>
<dbReference type="InterPro" id="IPR011991">
    <property type="entry name" value="ArsR-like_HTH"/>
</dbReference>
<dbReference type="Proteomes" id="UP000231019">
    <property type="component" value="Unassembled WGS sequence"/>
</dbReference>